<feature type="signal peptide" evidence="1">
    <location>
        <begin position="1"/>
        <end position="36"/>
    </location>
</feature>
<feature type="domain" description="Ice-binding protein C-terminal" evidence="2">
    <location>
        <begin position="202"/>
        <end position="224"/>
    </location>
</feature>
<dbReference type="Proteomes" id="UP001606301">
    <property type="component" value="Unassembled WGS sequence"/>
</dbReference>
<evidence type="ECO:0000313" key="3">
    <source>
        <dbReference type="EMBL" id="MFG6443251.1"/>
    </source>
</evidence>
<dbReference type="InterPro" id="IPR013424">
    <property type="entry name" value="Ice-binding_C"/>
</dbReference>
<evidence type="ECO:0000256" key="1">
    <source>
        <dbReference type="SAM" id="SignalP"/>
    </source>
</evidence>
<protein>
    <submittedName>
        <fullName evidence="3">PEP-CTERM sorting domain-containing protein</fullName>
    </submittedName>
</protein>
<dbReference type="NCBIfam" id="TIGR02595">
    <property type="entry name" value="PEP_CTERM"/>
    <property type="match status" value="1"/>
</dbReference>
<reference evidence="3 4" key="1">
    <citation type="submission" date="2024-08" db="EMBL/GenBank/DDBJ databases">
        <authorList>
            <person name="Lu H."/>
        </authorList>
    </citation>
    <scope>NUCLEOTIDE SEQUENCE [LARGE SCALE GENOMIC DNA]</scope>
    <source>
        <strain evidence="3 4">LKC17W</strain>
    </source>
</reference>
<sequence length="228" mass="23573">MQTLKTLKSLLICPARHGACAAALALASWLPTAANAAPVTLDFNDLATTDLDVLVGNSYTRNGFVLSTDSTFGFIVIGPGLIDSYAGSAGLLAWGGTGNGGAEAPGTLQLQRADGGVFDFNGLSLGAGSAYVPADVTFKGFDALGRLVNSITVPGASIGVGQFNAIDFDDRFIGVSRVSWQQSGVAWQAHQVDDVRLDQVTAVPEPGSLGLFGVGLLTLCARRRWRAA</sequence>
<gene>
    <name evidence="3" type="ORF">ACG0Z3_21375</name>
</gene>
<keyword evidence="1" id="KW-0732">Signal</keyword>
<proteinExistence type="predicted"/>
<keyword evidence="4" id="KW-1185">Reference proteome</keyword>
<evidence type="ECO:0000313" key="4">
    <source>
        <dbReference type="Proteomes" id="UP001606301"/>
    </source>
</evidence>
<evidence type="ECO:0000259" key="2">
    <source>
        <dbReference type="Pfam" id="PF07589"/>
    </source>
</evidence>
<feature type="chain" id="PRO_5047463809" evidence="1">
    <location>
        <begin position="37"/>
        <end position="228"/>
    </location>
</feature>
<dbReference type="Pfam" id="PF07589">
    <property type="entry name" value="PEP-CTERM"/>
    <property type="match status" value="1"/>
</dbReference>
<dbReference type="EMBL" id="JBIGHW010000018">
    <property type="protein sequence ID" value="MFG6443251.1"/>
    <property type="molecule type" value="Genomic_DNA"/>
</dbReference>
<comment type="caution">
    <text evidence="3">The sequence shown here is derived from an EMBL/GenBank/DDBJ whole genome shotgun (WGS) entry which is preliminary data.</text>
</comment>
<dbReference type="RefSeq" id="WP_394401585.1">
    <property type="nucleotide sequence ID" value="NZ_JBIGHW010000018.1"/>
</dbReference>
<organism evidence="3 4">
    <name type="scientific">Pelomonas margarita</name>
    <dbReference type="NCBI Taxonomy" id="3299031"/>
    <lineage>
        <taxon>Bacteria</taxon>
        <taxon>Pseudomonadati</taxon>
        <taxon>Pseudomonadota</taxon>
        <taxon>Betaproteobacteria</taxon>
        <taxon>Burkholderiales</taxon>
        <taxon>Sphaerotilaceae</taxon>
        <taxon>Roseateles</taxon>
    </lineage>
</organism>
<name>A0ABW7FPK0_9BURK</name>
<accession>A0ABW7FPK0</accession>